<protein>
    <submittedName>
        <fullName evidence="2">M protein type 1</fullName>
    </submittedName>
</protein>
<dbReference type="AlphaFoldDB" id="A0A5K1JWI9"/>
<evidence type="ECO:0000256" key="1">
    <source>
        <dbReference type="SAM" id="MobiDB-lite"/>
    </source>
</evidence>
<sequence length="511" mass="56794">MQGATSGQLTSLLQKRKAAKDRAIAAKIRALEDRAASERQREDVRVAREAHMFNSGTSECFENPDGPSLSSATTTVGAFELQDSPFHSGVAEDYFQELSPLSSSTPLRPTRARRPPKRLQDYTPSSVSSLRRTTRHPRPRSPPLSDAYESTAPLSLSTSSSQPPPPLHLSTNVTPSNDAPGEPDNKYEDREVDGFGLYRSYLIPPAIDPDDTPLEDEPCDAPTFAVERPSSLAWWTGFGHTALEAATRTGRAALDTTAHSVYYPFRNSTTFRLMHWFYSGSSMKSLAELDRLVDEVILADDFDREHLRNFSATTEAHRLDNVVDKADSAQPEHLKAADGWHSASVKIKVPCDGVEQGSEAKAREISVPGLHYRRLLDIIKVAFQDAASATWTLVPYRLFWKPPGSLTNDLPERVYSEIYNSEAMNAEYKTLVDRPRAAGDNLEVAIAAIMFWSDSTHLASFGNASLWPIYMFFGNQSKYTRAHPTAFAAHHVAYIPTLPDDFQDTYQQLLL</sequence>
<gene>
    <name evidence="2" type="primary">Q99XV0</name>
</gene>
<accession>A0A5K1JWI9</accession>
<dbReference type="InterPro" id="IPR041078">
    <property type="entry name" value="Plavaka"/>
</dbReference>
<evidence type="ECO:0000313" key="2">
    <source>
        <dbReference type="EMBL" id="VWO96361.1"/>
    </source>
</evidence>
<dbReference type="Pfam" id="PF18759">
    <property type="entry name" value="Plavaka"/>
    <property type="match status" value="1"/>
</dbReference>
<reference evidence="2" key="1">
    <citation type="submission" date="2019-10" db="EMBL/GenBank/DDBJ databases">
        <authorList>
            <person name="Nor Muhammad N."/>
        </authorList>
    </citation>
    <scope>NUCLEOTIDE SEQUENCE</scope>
</reference>
<feature type="region of interest" description="Disordered" evidence="1">
    <location>
        <begin position="100"/>
        <end position="189"/>
    </location>
</feature>
<proteinExistence type="predicted"/>
<dbReference type="EMBL" id="LR725574">
    <property type="protein sequence ID" value="VWO96361.1"/>
    <property type="molecule type" value="Genomic_DNA"/>
</dbReference>
<name>A0A5K1JWI9_9APHY</name>
<organism evidence="2">
    <name type="scientific">Ganoderma boninense</name>
    <dbReference type="NCBI Taxonomy" id="34458"/>
    <lineage>
        <taxon>Eukaryota</taxon>
        <taxon>Fungi</taxon>
        <taxon>Dikarya</taxon>
        <taxon>Basidiomycota</taxon>
        <taxon>Agaricomycotina</taxon>
        <taxon>Agaricomycetes</taxon>
        <taxon>Polyporales</taxon>
        <taxon>Polyporaceae</taxon>
        <taxon>Ganoderma</taxon>
    </lineage>
</organism>
<feature type="compositionally biased region" description="Low complexity" evidence="1">
    <location>
        <begin position="100"/>
        <end position="109"/>
    </location>
</feature>
<feature type="compositionally biased region" description="Low complexity" evidence="1">
    <location>
        <begin position="150"/>
        <end position="161"/>
    </location>
</feature>